<protein>
    <recommendedName>
        <fullName evidence="3">SCP2 domain-containing protein</fullName>
    </recommendedName>
</protein>
<dbReference type="EMBL" id="PDEA01000001">
    <property type="protein sequence ID" value="PEH90487.1"/>
    <property type="molecule type" value="Genomic_DNA"/>
</dbReference>
<sequence>MSTTPVPLNDWLVHRGRFVHVTFLLQSGEKEWLVRIHEGRIESIQSGPFVMPRWTFRLAADAQAWSRYYASTPTPGFHDLMAMIKFKHLRLEGDQHPFMSNLLYFKDLVKSLGGIVQ</sequence>
<evidence type="ECO:0000313" key="2">
    <source>
        <dbReference type="Proteomes" id="UP000220246"/>
    </source>
</evidence>
<name>A0A2A7UZ02_COMTR</name>
<dbReference type="Proteomes" id="UP000220246">
    <property type="component" value="Unassembled WGS sequence"/>
</dbReference>
<gene>
    <name evidence="1" type="ORF">CRM82_19500</name>
</gene>
<dbReference type="GeneID" id="80802819"/>
<evidence type="ECO:0000313" key="1">
    <source>
        <dbReference type="EMBL" id="PEH90487.1"/>
    </source>
</evidence>
<evidence type="ECO:0008006" key="3">
    <source>
        <dbReference type="Google" id="ProtNLM"/>
    </source>
</evidence>
<dbReference type="STRING" id="1219032.GCA_001515545_02015"/>
<proteinExistence type="predicted"/>
<dbReference type="RefSeq" id="WP_066536875.1">
    <property type="nucleotide sequence ID" value="NZ_DALZQJ010000011.1"/>
</dbReference>
<organism evidence="1 2">
    <name type="scientific">Comamonas terrigena</name>
    <dbReference type="NCBI Taxonomy" id="32013"/>
    <lineage>
        <taxon>Bacteria</taxon>
        <taxon>Pseudomonadati</taxon>
        <taxon>Pseudomonadota</taxon>
        <taxon>Betaproteobacteria</taxon>
        <taxon>Burkholderiales</taxon>
        <taxon>Comamonadaceae</taxon>
        <taxon>Comamonas</taxon>
    </lineage>
</organism>
<reference evidence="2" key="1">
    <citation type="submission" date="2017-09" db="EMBL/GenBank/DDBJ databases">
        <title>FDA dAtabase for Regulatory Grade micrObial Sequences (FDA-ARGOS): Supporting development and validation of Infectious Disease Dx tests.</title>
        <authorList>
            <person name="Minogue T."/>
            <person name="Wolcott M."/>
            <person name="Wasieloski L."/>
            <person name="Aguilar W."/>
            <person name="Moore D."/>
            <person name="Tallon L."/>
            <person name="Sadzewicz L."/>
            <person name="Ott S."/>
            <person name="Zhao X."/>
            <person name="Nagaraj S."/>
            <person name="Vavikolanu K."/>
            <person name="Aluvathingal J."/>
            <person name="Nadendla S."/>
            <person name="Sichtig H."/>
        </authorList>
    </citation>
    <scope>NUCLEOTIDE SEQUENCE [LARGE SCALE GENOMIC DNA]</scope>
    <source>
        <strain evidence="2">FDAARGOS_394</strain>
    </source>
</reference>
<keyword evidence="2" id="KW-1185">Reference proteome</keyword>
<accession>A0A2A7UZ02</accession>
<comment type="caution">
    <text evidence="1">The sequence shown here is derived from an EMBL/GenBank/DDBJ whole genome shotgun (WGS) entry which is preliminary data.</text>
</comment>
<dbReference type="AlphaFoldDB" id="A0A2A7UZ02"/>
<dbReference type="OrthoDB" id="2853714at2"/>